<gene>
    <name evidence="3" type="ORF">PCOR1329_LOCUS45469</name>
</gene>
<protein>
    <recommendedName>
        <fullName evidence="2">Nucleotide-diphospho-sugar transferase domain-containing protein</fullName>
    </recommendedName>
</protein>
<keyword evidence="4" id="KW-1185">Reference proteome</keyword>
<sequence length="265" mass="29259">MAWRVARWSSASTTTPAGRAGRSTRTRPAACRAACRRSTTRFACGPPTILSAAVHLGFDALYLDFDTVFMRNPLPPILAAAEEVEVLVSRDFGSTCLNTGVIFFKAHADTATLLSTLLVWLWHHPYEFSQKAFSAFLRVENVSNLLGGGLPVQADLRWAALDPHNQFVTSTVYNADVEGWTGDMDDIVVFHFLDGTGGVDITRAVAGEYINLYDLFYANPELDLADTKVPLWKQDPRVEASLLRSRRPSPPSSLYPCMLYPDQGD</sequence>
<evidence type="ECO:0000313" key="3">
    <source>
        <dbReference type="EMBL" id="CAK0854315.1"/>
    </source>
</evidence>
<proteinExistence type="predicted"/>
<evidence type="ECO:0000313" key="4">
    <source>
        <dbReference type="Proteomes" id="UP001189429"/>
    </source>
</evidence>
<name>A0ABN9U5R6_9DINO</name>
<evidence type="ECO:0000259" key="2">
    <source>
        <dbReference type="Pfam" id="PF03407"/>
    </source>
</evidence>
<feature type="domain" description="Nucleotide-diphospho-sugar transferase" evidence="2">
    <location>
        <begin position="52"/>
        <end position="164"/>
    </location>
</feature>
<reference evidence="3" key="1">
    <citation type="submission" date="2023-10" db="EMBL/GenBank/DDBJ databases">
        <authorList>
            <person name="Chen Y."/>
            <person name="Shah S."/>
            <person name="Dougan E. K."/>
            <person name="Thang M."/>
            <person name="Chan C."/>
        </authorList>
    </citation>
    <scope>NUCLEOTIDE SEQUENCE [LARGE SCALE GENOMIC DNA]</scope>
</reference>
<organism evidence="3 4">
    <name type="scientific">Prorocentrum cordatum</name>
    <dbReference type="NCBI Taxonomy" id="2364126"/>
    <lineage>
        <taxon>Eukaryota</taxon>
        <taxon>Sar</taxon>
        <taxon>Alveolata</taxon>
        <taxon>Dinophyceae</taxon>
        <taxon>Prorocentrales</taxon>
        <taxon>Prorocentraceae</taxon>
        <taxon>Prorocentrum</taxon>
    </lineage>
</organism>
<evidence type="ECO:0000256" key="1">
    <source>
        <dbReference type="SAM" id="MobiDB-lite"/>
    </source>
</evidence>
<dbReference type="Pfam" id="PF03407">
    <property type="entry name" value="Nucleotid_trans"/>
    <property type="match status" value="1"/>
</dbReference>
<accession>A0ABN9U5R6</accession>
<feature type="region of interest" description="Disordered" evidence="1">
    <location>
        <begin position="1"/>
        <end position="25"/>
    </location>
</feature>
<dbReference type="Proteomes" id="UP001189429">
    <property type="component" value="Unassembled WGS sequence"/>
</dbReference>
<comment type="caution">
    <text evidence="3">The sequence shown here is derived from an EMBL/GenBank/DDBJ whole genome shotgun (WGS) entry which is preliminary data.</text>
</comment>
<dbReference type="InterPro" id="IPR005069">
    <property type="entry name" value="Nucl-diP-sugar_transferase"/>
</dbReference>
<dbReference type="EMBL" id="CAUYUJ010015468">
    <property type="protein sequence ID" value="CAK0854315.1"/>
    <property type="molecule type" value="Genomic_DNA"/>
</dbReference>